<keyword evidence="3" id="KW-1185">Reference proteome</keyword>
<dbReference type="NCBIfam" id="TIGR03086">
    <property type="entry name" value="TIGR03086 family metal-binding protein"/>
    <property type="match status" value="1"/>
</dbReference>
<evidence type="ECO:0000313" key="3">
    <source>
        <dbReference type="Proteomes" id="UP000503540"/>
    </source>
</evidence>
<reference evidence="2 3" key="1">
    <citation type="journal article" date="2019" name="ACS Chem. Biol.">
        <title>Identification and Mobilization of a Cryptic Antibiotic Biosynthesis Gene Locus from a Human-Pathogenic Nocardia Isolate.</title>
        <authorList>
            <person name="Herisse M."/>
            <person name="Ishida K."/>
            <person name="Porter J.L."/>
            <person name="Howden B."/>
            <person name="Hertweck C."/>
            <person name="Stinear T.P."/>
            <person name="Pidot S.J."/>
        </authorList>
    </citation>
    <scope>NUCLEOTIDE SEQUENCE [LARGE SCALE GENOMIC DNA]</scope>
    <source>
        <strain evidence="2 3">AUSMDU00012717</strain>
    </source>
</reference>
<dbReference type="InterPro" id="IPR034660">
    <property type="entry name" value="DinB/YfiT-like"/>
</dbReference>
<proteinExistence type="predicted"/>
<dbReference type="Proteomes" id="UP000503540">
    <property type="component" value="Chromosome"/>
</dbReference>
<dbReference type="SUPFAM" id="SSF109854">
    <property type="entry name" value="DinB/YfiT-like putative metalloenzymes"/>
    <property type="match status" value="1"/>
</dbReference>
<dbReference type="Pfam" id="PF11716">
    <property type="entry name" value="MDMPI_N"/>
    <property type="match status" value="1"/>
</dbReference>
<dbReference type="AlphaFoldDB" id="A0A6G9Y6K7"/>
<dbReference type="Gene3D" id="1.20.120.450">
    <property type="entry name" value="dinb family like domain"/>
    <property type="match status" value="1"/>
</dbReference>
<protein>
    <submittedName>
        <fullName evidence="2">TIGR03086 family protein</fullName>
    </submittedName>
</protein>
<feature type="domain" description="Mycothiol-dependent maleylpyruvate isomerase metal-binding" evidence="1">
    <location>
        <begin position="18"/>
        <end position="136"/>
    </location>
</feature>
<dbReference type="RefSeq" id="WP_167471889.1">
    <property type="nucleotide sequence ID" value="NZ_CP046172.1"/>
</dbReference>
<dbReference type="KEGG" id="nah:F5544_03845"/>
<gene>
    <name evidence="2" type="ORF">F5544_03845</name>
</gene>
<evidence type="ECO:0000259" key="1">
    <source>
        <dbReference type="Pfam" id="PF11716"/>
    </source>
</evidence>
<accession>A0A6G9Y6K7</accession>
<dbReference type="InterPro" id="IPR024344">
    <property type="entry name" value="MDMPI_metal-binding"/>
</dbReference>
<dbReference type="InterPro" id="IPR017517">
    <property type="entry name" value="Maleyloyr_isom"/>
</dbReference>
<organism evidence="2 3">
    <name type="scientific">Nocardia arthritidis</name>
    <dbReference type="NCBI Taxonomy" id="228602"/>
    <lineage>
        <taxon>Bacteria</taxon>
        <taxon>Bacillati</taxon>
        <taxon>Actinomycetota</taxon>
        <taxon>Actinomycetes</taxon>
        <taxon>Mycobacteriales</taxon>
        <taxon>Nocardiaceae</taxon>
        <taxon>Nocardia</taxon>
    </lineage>
</organism>
<dbReference type="EMBL" id="CP046172">
    <property type="protein sequence ID" value="QIS08683.1"/>
    <property type="molecule type" value="Genomic_DNA"/>
</dbReference>
<sequence>MSTITDADLVAMHARSLRLTTDLVETVTPDQLNNETPCAGWNLRDLLTHMTIENHGFAESARGRGGDISLWQTRELADPIGEYLTASADLLDAFGVDDISEREFLLPGIMPGVPFKAEHAVRFQLVDCVVHAWDVARSIGKNIELDSDPEMADETLAIARIVPGGADRLKEGAAFGPILEVPEGSGKLDEILLLLGRDPKWGN</sequence>
<name>A0A6G9Y6K7_9NOCA</name>
<evidence type="ECO:0000313" key="2">
    <source>
        <dbReference type="EMBL" id="QIS08683.1"/>
    </source>
</evidence>
<dbReference type="InterPro" id="IPR017520">
    <property type="entry name" value="CHP03086"/>
</dbReference>
<dbReference type="NCBIfam" id="TIGR03083">
    <property type="entry name" value="maleylpyruvate isomerase family mycothiol-dependent enzyme"/>
    <property type="match status" value="1"/>
</dbReference>
<dbReference type="GO" id="GO:0046872">
    <property type="term" value="F:metal ion binding"/>
    <property type="evidence" value="ECO:0007669"/>
    <property type="project" value="InterPro"/>
</dbReference>